<name>A0A1R1XZN1_9FUNG</name>
<comment type="caution">
    <text evidence="2">The sequence shown here is derived from an EMBL/GenBank/DDBJ whole genome shotgun (WGS) entry which is preliminary data.</text>
</comment>
<organism evidence="2 3">
    <name type="scientific">Smittium culicis</name>
    <dbReference type="NCBI Taxonomy" id="133412"/>
    <lineage>
        <taxon>Eukaryota</taxon>
        <taxon>Fungi</taxon>
        <taxon>Fungi incertae sedis</taxon>
        <taxon>Zoopagomycota</taxon>
        <taxon>Kickxellomycotina</taxon>
        <taxon>Harpellomycetes</taxon>
        <taxon>Harpellales</taxon>
        <taxon>Legeriomycetaceae</taxon>
        <taxon>Smittium</taxon>
    </lineage>
</organism>
<feature type="compositionally biased region" description="Low complexity" evidence="1">
    <location>
        <begin position="19"/>
        <end position="36"/>
    </location>
</feature>
<sequence length="760" mass="84324">MTLFFGNLSGSDVDSTKNSRSTQSMAGSSSGSGGKSLYSKSTSIESLDINQLSIVDLNKASNKSSGYGKKLPSIKKKSGRKNINKLNIDLATSPLHYNKMGYSLNNDFIDNLYSPGFSANTQLETSKHIDFYSSNSIGATSGKTEIDDVYIIRSSTNGSYIDSLNSSSTTIKKVKSSDLPQNHCDCFSISKNHSLITRQNSCSPEFGYALNLSDSKFSEKHVGFISDSTIFAYGSTSSGNSYTSPLMHPQSLASSNTKFASSGNQEYLSNCSEINHQNSKPSSNSSINTSGDCSNIDNINLIPGVKKMDIRQYSKSNSKFNNLDKKSFSNFNPSIQMYDSTRTKSQIFKKEQAKVADYGNEKITNQNNLFQHICRNDISSDNRRNINQYSSFDKEANKFSSICPENVNYKSGYSYSNDAKIQADEVSSDSDSFNYVSEDTPNLNLKSSGRNFTELTKNNTSNCDVHIDDISDIESEHEAIRSIPKLLKNSCFDLSQIETENLPKNEVYYYMNNSDTNINQVGNSFHDNFYGSNLHNSQDIESKQVKTAPPVAAPLVMDGPRNIGNKKILPNTPVKNHKNIPSPKDNFSYMIQSKQLQHTETNKQSHEFGKNFNSKRLDLHVAAQGSNYEIHEFSSRGSNLSISPEYNFNEITKVVNDPDYANFSRFYCSKKNNNAKLTFLNFLKSSSIGDEMFDNESVSTADSFSQELSVLGISSATDKHDTSNNKRDSSSSTDTKNASKISIYNKPLPTKPKSKKQLNS</sequence>
<accession>A0A1R1XZN1</accession>
<gene>
    <name evidence="2" type="ORF">AYI69_g6358</name>
</gene>
<reference evidence="3" key="1">
    <citation type="submission" date="2017-01" db="EMBL/GenBank/DDBJ databases">
        <authorList>
            <person name="Wang Y."/>
            <person name="White M."/>
            <person name="Kvist S."/>
            <person name="Moncalvo J.-M."/>
        </authorList>
    </citation>
    <scope>NUCLEOTIDE SEQUENCE [LARGE SCALE GENOMIC DNA]</scope>
    <source>
        <strain evidence="3">ID-206-W2</strain>
    </source>
</reference>
<protein>
    <submittedName>
        <fullName evidence="2">Uncharacterized protein</fullName>
    </submittedName>
</protein>
<feature type="region of interest" description="Disordered" evidence="1">
    <location>
        <begin position="715"/>
        <end position="760"/>
    </location>
</feature>
<proteinExistence type="predicted"/>
<dbReference type="AlphaFoldDB" id="A0A1R1XZN1"/>
<dbReference type="Proteomes" id="UP000187429">
    <property type="component" value="Unassembled WGS sequence"/>
</dbReference>
<feature type="region of interest" description="Disordered" evidence="1">
    <location>
        <begin position="1"/>
        <end position="36"/>
    </location>
</feature>
<feature type="compositionally biased region" description="Polar residues" evidence="1">
    <location>
        <begin position="8"/>
        <end position="18"/>
    </location>
</feature>
<feature type="compositionally biased region" description="Basic and acidic residues" evidence="1">
    <location>
        <begin position="717"/>
        <end position="729"/>
    </location>
</feature>
<evidence type="ECO:0000313" key="2">
    <source>
        <dbReference type="EMBL" id="OMJ20078.1"/>
    </source>
</evidence>
<keyword evidence="3" id="KW-1185">Reference proteome</keyword>
<dbReference type="OrthoDB" id="10342519at2759"/>
<evidence type="ECO:0000313" key="3">
    <source>
        <dbReference type="Proteomes" id="UP000187429"/>
    </source>
</evidence>
<evidence type="ECO:0000256" key="1">
    <source>
        <dbReference type="SAM" id="MobiDB-lite"/>
    </source>
</evidence>
<dbReference type="EMBL" id="LSSM01002851">
    <property type="protein sequence ID" value="OMJ20078.1"/>
    <property type="molecule type" value="Genomic_DNA"/>
</dbReference>
<feature type="compositionally biased region" description="Polar residues" evidence="1">
    <location>
        <begin position="730"/>
        <end position="742"/>
    </location>
</feature>